<sequence length="34" mass="3492">MVGRAGEPQLSDVNADTRAVAAAPPALKLFALQL</sequence>
<proteinExistence type="predicted"/>
<evidence type="ECO:0000313" key="1">
    <source>
        <dbReference type="EMBL" id="VFB19001.1"/>
    </source>
</evidence>
<protein>
    <submittedName>
        <fullName evidence="1">Uncharacterized protein</fullName>
    </submittedName>
</protein>
<dbReference type="AlphaFoldDB" id="A0A449IHQ9"/>
<gene>
    <name evidence="1" type="ORF">NCTC10754_01570</name>
</gene>
<reference evidence="1 2" key="1">
    <citation type="submission" date="2019-02" db="EMBL/GenBank/DDBJ databases">
        <authorList>
            <consortium name="Pathogen Informatics"/>
        </authorList>
    </citation>
    <scope>NUCLEOTIDE SEQUENCE [LARGE SCALE GENOMIC DNA]</scope>
    <source>
        <strain evidence="1 2">3012STDY7103891</strain>
    </source>
</reference>
<dbReference type="Proteomes" id="UP000330809">
    <property type="component" value="Unassembled WGS sequence"/>
</dbReference>
<dbReference type="EMBL" id="CAACYJ010000026">
    <property type="protein sequence ID" value="VFB19001.1"/>
    <property type="molecule type" value="Genomic_DNA"/>
</dbReference>
<organism evidence="1 2">
    <name type="scientific">Pseudomonas fragi</name>
    <dbReference type="NCBI Taxonomy" id="296"/>
    <lineage>
        <taxon>Bacteria</taxon>
        <taxon>Pseudomonadati</taxon>
        <taxon>Pseudomonadota</taxon>
        <taxon>Gammaproteobacteria</taxon>
        <taxon>Pseudomonadales</taxon>
        <taxon>Pseudomonadaceae</taxon>
        <taxon>Pseudomonas</taxon>
    </lineage>
</organism>
<name>A0A449IHQ9_PSEFR</name>
<evidence type="ECO:0000313" key="2">
    <source>
        <dbReference type="Proteomes" id="UP000330809"/>
    </source>
</evidence>
<accession>A0A449IHQ9</accession>